<keyword evidence="3" id="KW-1185">Reference proteome</keyword>
<organism evidence="2 3">
    <name type="scientific">Mycena sanguinolenta</name>
    <dbReference type="NCBI Taxonomy" id="230812"/>
    <lineage>
        <taxon>Eukaryota</taxon>
        <taxon>Fungi</taxon>
        <taxon>Dikarya</taxon>
        <taxon>Basidiomycota</taxon>
        <taxon>Agaricomycotina</taxon>
        <taxon>Agaricomycetes</taxon>
        <taxon>Agaricomycetidae</taxon>
        <taxon>Agaricales</taxon>
        <taxon>Marasmiineae</taxon>
        <taxon>Mycenaceae</taxon>
        <taxon>Mycena</taxon>
    </lineage>
</organism>
<name>A0A8H6Y7C8_9AGAR</name>
<evidence type="ECO:0000256" key="1">
    <source>
        <dbReference type="SAM" id="MobiDB-lite"/>
    </source>
</evidence>
<dbReference type="EMBL" id="JACAZH010000012">
    <property type="protein sequence ID" value="KAF7353182.1"/>
    <property type="molecule type" value="Genomic_DNA"/>
</dbReference>
<dbReference type="OrthoDB" id="3009356at2759"/>
<comment type="caution">
    <text evidence="2">The sequence shown here is derived from an EMBL/GenBank/DDBJ whole genome shotgun (WGS) entry which is preliminary data.</text>
</comment>
<feature type="region of interest" description="Disordered" evidence="1">
    <location>
        <begin position="1"/>
        <end position="37"/>
    </location>
</feature>
<dbReference type="Proteomes" id="UP000623467">
    <property type="component" value="Unassembled WGS sequence"/>
</dbReference>
<sequence length="234" mass="26078">MDPQADSEAEVIVLSTSDNVDSAESTPVVSPHASRRSRKAKPFLESFSFLPSLRRESVKTAGIRKTRTRKYWEAKLGRQGTKHTVNKYYNYHITGGFGGSGGEGHNQGGDGGIGQGPTVYFGQLQEQELSEFQTIRLGDLKLVKEVCLSLQTGVVGRQSRGLGVRRIYHAEIRRDPGPVTVVMYQGNRVEEEWRQHVAKHPHIMQVYGLVNTKRLRGMVFHDGAHSRLSPVNLV</sequence>
<dbReference type="AlphaFoldDB" id="A0A8H6Y7C8"/>
<proteinExistence type="predicted"/>
<gene>
    <name evidence="2" type="ORF">MSAN_01505800</name>
</gene>
<feature type="compositionally biased region" description="Polar residues" evidence="1">
    <location>
        <begin position="14"/>
        <end position="28"/>
    </location>
</feature>
<protein>
    <submittedName>
        <fullName evidence="2">Uncharacterized protein</fullName>
    </submittedName>
</protein>
<accession>A0A8H6Y7C8</accession>
<evidence type="ECO:0000313" key="2">
    <source>
        <dbReference type="EMBL" id="KAF7353182.1"/>
    </source>
</evidence>
<reference evidence="2" key="1">
    <citation type="submission" date="2020-05" db="EMBL/GenBank/DDBJ databases">
        <title>Mycena genomes resolve the evolution of fungal bioluminescence.</title>
        <authorList>
            <person name="Tsai I.J."/>
        </authorList>
    </citation>
    <scope>NUCLEOTIDE SEQUENCE</scope>
    <source>
        <strain evidence="2">160909Yilan</strain>
    </source>
</reference>
<evidence type="ECO:0000313" key="3">
    <source>
        <dbReference type="Proteomes" id="UP000623467"/>
    </source>
</evidence>